<organism evidence="1 2">
    <name type="scientific">Caerostris extrusa</name>
    <name type="common">Bark spider</name>
    <name type="synonym">Caerostris bankana</name>
    <dbReference type="NCBI Taxonomy" id="172846"/>
    <lineage>
        <taxon>Eukaryota</taxon>
        <taxon>Metazoa</taxon>
        <taxon>Ecdysozoa</taxon>
        <taxon>Arthropoda</taxon>
        <taxon>Chelicerata</taxon>
        <taxon>Arachnida</taxon>
        <taxon>Araneae</taxon>
        <taxon>Araneomorphae</taxon>
        <taxon>Entelegynae</taxon>
        <taxon>Araneoidea</taxon>
        <taxon>Araneidae</taxon>
        <taxon>Caerostris</taxon>
    </lineage>
</organism>
<protein>
    <submittedName>
        <fullName evidence="1">Uncharacterized protein</fullName>
    </submittedName>
</protein>
<reference evidence="1 2" key="1">
    <citation type="submission" date="2021-06" db="EMBL/GenBank/DDBJ databases">
        <title>Caerostris extrusa draft genome.</title>
        <authorList>
            <person name="Kono N."/>
            <person name="Arakawa K."/>
        </authorList>
    </citation>
    <scope>NUCLEOTIDE SEQUENCE [LARGE SCALE GENOMIC DNA]</scope>
</reference>
<sequence length="110" mass="12721">MPGNGKEILPETIATFNFPLRIAAKLPRKTPEELKLSRQDLLIELIVSELRGAIYRLRARLNPFHDEHPFERRWCSIMPCGWFQNPSCPILWPCEETAAQPHETITPSRS</sequence>
<gene>
    <name evidence="1" type="ORF">CEXT_335921</name>
</gene>
<evidence type="ECO:0000313" key="1">
    <source>
        <dbReference type="EMBL" id="GIY50478.1"/>
    </source>
</evidence>
<keyword evidence="2" id="KW-1185">Reference proteome</keyword>
<accession>A0AAV4TZR8</accession>
<evidence type="ECO:0000313" key="2">
    <source>
        <dbReference type="Proteomes" id="UP001054945"/>
    </source>
</evidence>
<dbReference type="EMBL" id="BPLR01011983">
    <property type="protein sequence ID" value="GIY50478.1"/>
    <property type="molecule type" value="Genomic_DNA"/>
</dbReference>
<proteinExistence type="predicted"/>
<dbReference type="AlphaFoldDB" id="A0AAV4TZR8"/>
<comment type="caution">
    <text evidence="1">The sequence shown here is derived from an EMBL/GenBank/DDBJ whole genome shotgun (WGS) entry which is preliminary data.</text>
</comment>
<dbReference type="Proteomes" id="UP001054945">
    <property type="component" value="Unassembled WGS sequence"/>
</dbReference>
<name>A0AAV4TZR8_CAEEX</name>